<dbReference type="Gene3D" id="1.10.287.110">
    <property type="entry name" value="DnaJ domain"/>
    <property type="match status" value="1"/>
</dbReference>
<dbReference type="SMART" id="SM00271">
    <property type="entry name" value="DnaJ"/>
    <property type="match status" value="1"/>
</dbReference>
<evidence type="ECO:0000256" key="1">
    <source>
        <dbReference type="SAM" id="MobiDB-lite"/>
    </source>
</evidence>
<evidence type="ECO:0000313" key="5">
    <source>
        <dbReference type="EnsemblPlants" id="Pp3c16_11130V3.1"/>
    </source>
</evidence>
<evidence type="ECO:0000259" key="3">
    <source>
        <dbReference type="PROSITE" id="PS50076"/>
    </source>
</evidence>
<organism evidence="4">
    <name type="scientific">Physcomitrium patens</name>
    <name type="common">Spreading-leaved earth moss</name>
    <name type="synonym">Physcomitrella patens</name>
    <dbReference type="NCBI Taxonomy" id="3218"/>
    <lineage>
        <taxon>Eukaryota</taxon>
        <taxon>Viridiplantae</taxon>
        <taxon>Streptophyta</taxon>
        <taxon>Embryophyta</taxon>
        <taxon>Bryophyta</taxon>
        <taxon>Bryophytina</taxon>
        <taxon>Bryopsida</taxon>
        <taxon>Funariidae</taxon>
        <taxon>Funariales</taxon>
        <taxon>Funariaceae</taxon>
        <taxon>Physcomitrium</taxon>
    </lineage>
</organism>
<feature type="region of interest" description="Disordered" evidence="1">
    <location>
        <begin position="34"/>
        <end position="60"/>
    </location>
</feature>
<evidence type="ECO:0000313" key="6">
    <source>
        <dbReference type="Proteomes" id="UP000006727"/>
    </source>
</evidence>
<dbReference type="EMBL" id="ABEU02000016">
    <property type="protein sequence ID" value="PNR37683.1"/>
    <property type="molecule type" value="Genomic_DNA"/>
</dbReference>
<feature type="compositionally biased region" description="Low complexity" evidence="1">
    <location>
        <begin position="41"/>
        <end position="51"/>
    </location>
</feature>
<dbReference type="SUPFAM" id="SSF46565">
    <property type="entry name" value="Chaperone J-domain"/>
    <property type="match status" value="1"/>
</dbReference>
<dbReference type="GeneID" id="112293128"/>
<evidence type="ECO:0000313" key="4">
    <source>
        <dbReference type="EMBL" id="PNR37683.1"/>
    </source>
</evidence>
<keyword evidence="6" id="KW-1185">Reference proteome</keyword>
<dbReference type="PROSITE" id="PS00636">
    <property type="entry name" value="DNAJ_1"/>
    <property type="match status" value="1"/>
</dbReference>
<dbReference type="RefSeq" id="XP_024398016.1">
    <property type="nucleotide sequence ID" value="XM_024542248.2"/>
</dbReference>
<dbReference type="InterPro" id="IPR001623">
    <property type="entry name" value="DnaJ_domain"/>
</dbReference>
<dbReference type="PROSITE" id="PS50076">
    <property type="entry name" value="DNAJ_2"/>
    <property type="match status" value="1"/>
</dbReference>
<reference evidence="4 6" key="1">
    <citation type="journal article" date="2008" name="Science">
        <title>The Physcomitrella genome reveals evolutionary insights into the conquest of land by plants.</title>
        <authorList>
            <person name="Rensing S."/>
            <person name="Lang D."/>
            <person name="Zimmer A."/>
            <person name="Terry A."/>
            <person name="Salamov A."/>
            <person name="Shapiro H."/>
            <person name="Nishiyama T."/>
            <person name="Perroud P.-F."/>
            <person name="Lindquist E."/>
            <person name="Kamisugi Y."/>
            <person name="Tanahashi T."/>
            <person name="Sakakibara K."/>
            <person name="Fujita T."/>
            <person name="Oishi K."/>
            <person name="Shin-I T."/>
            <person name="Kuroki Y."/>
            <person name="Toyoda A."/>
            <person name="Suzuki Y."/>
            <person name="Hashimoto A."/>
            <person name="Yamaguchi K."/>
            <person name="Sugano A."/>
            <person name="Kohara Y."/>
            <person name="Fujiyama A."/>
            <person name="Anterola A."/>
            <person name="Aoki S."/>
            <person name="Ashton N."/>
            <person name="Barbazuk W.B."/>
            <person name="Barker E."/>
            <person name="Bennetzen J."/>
            <person name="Bezanilla M."/>
            <person name="Blankenship R."/>
            <person name="Cho S.H."/>
            <person name="Dutcher S."/>
            <person name="Estelle M."/>
            <person name="Fawcett J.A."/>
            <person name="Gundlach H."/>
            <person name="Hanada K."/>
            <person name="Heyl A."/>
            <person name="Hicks K.A."/>
            <person name="Hugh J."/>
            <person name="Lohr M."/>
            <person name="Mayer K."/>
            <person name="Melkozernov A."/>
            <person name="Murata T."/>
            <person name="Nelson D."/>
            <person name="Pils B."/>
            <person name="Prigge M."/>
            <person name="Reiss B."/>
            <person name="Renner T."/>
            <person name="Rombauts S."/>
            <person name="Rushton P."/>
            <person name="Sanderfoot A."/>
            <person name="Schween G."/>
            <person name="Shiu S.-H."/>
            <person name="Stueber K."/>
            <person name="Theodoulou F.L."/>
            <person name="Tu H."/>
            <person name="Van de Peer Y."/>
            <person name="Verrier P.J."/>
            <person name="Waters E."/>
            <person name="Wood A."/>
            <person name="Yang L."/>
            <person name="Cove D."/>
            <person name="Cuming A."/>
            <person name="Hasebe M."/>
            <person name="Lucas S."/>
            <person name="Mishler D.B."/>
            <person name="Reski R."/>
            <person name="Grigoriev I."/>
            <person name="Quatrano R.S."/>
            <person name="Boore J.L."/>
        </authorList>
    </citation>
    <scope>NUCLEOTIDE SEQUENCE [LARGE SCALE GENOMIC DNA]</scope>
    <source>
        <strain evidence="5 6">cv. Gransden 2004</strain>
    </source>
</reference>
<dbReference type="PaxDb" id="3218-PP1S106_74V6.1"/>
<dbReference type="EnsemblPlants" id="Pp3c16_11130V3.1">
    <property type="protein sequence ID" value="Pp3c16_11130V3.1"/>
    <property type="gene ID" value="Pp3c16_11130"/>
</dbReference>
<dbReference type="InterPro" id="IPR036869">
    <property type="entry name" value="J_dom_sf"/>
</dbReference>
<dbReference type="CDD" id="cd06257">
    <property type="entry name" value="DnaJ"/>
    <property type="match status" value="1"/>
</dbReference>
<sequence>MAIALIGSQLWRAPSPCRLSSVYRSSSTIPPLRVNCSVDPTSTSSAGSTSGDGDGGSKKHVDTRIHWGDSAEGWIGIDCDDETSSQFRSWGRRGRSNSSLLDQASDSHYRYMGLSSDAELEEIKSAYRRLSKLYHPDTTQLPLEIAAQKFMRLKDAYDTLSNEELRNLYDSRLENKIVMNNEGSLYGYPTSSQQGYNSPTQKRPERVDVDTLGGDNMPLSDQALTALGFDLLVFVICVLVIIYVAYFKHAA</sequence>
<dbReference type="AlphaFoldDB" id="A0A2K1J830"/>
<dbReference type="RefSeq" id="XP_024398014.1">
    <property type="nucleotide sequence ID" value="XM_024542246.1"/>
</dbReference>
<dbReference type="PANTHER" id="PTHR45283">
    <property type="entry name" value="NAD(P)H-QUINONE OXIDOREDUCTASE SUBUNIT T, CHLOROPLASTIC"/>
    <property type="match status" value="1"/>
</dbReference>
<dbReference type="InterPro" id="IPR018253">
    <property type="entry name" value="DnaJ_domain_CS"/>
</dbReference>
<dbReference type="STRING" id="3218.A0A2K1J830"/>
<feature type="transmembrane region" description="Helical" evidence="2">
    <location>
        <begin position="226"/>
        <end position="246"/>
    </location>
</feature>
<dbReference type="EnsemblPlants" id="Pp3c16_11130V3.2">
    <property type="protein sequence ID" value="Pp3c16_11130V3.2"/>
    <property type="gene ID" value="Pp3c16_11130"/>
</dbReference>
<name>A0A2K1J830_PHYPA</name>
<dbReference type="PRINTS" id="PR00625">
    <property type="entry name" value="JDOMAIN"/>
</dbReference>
<dbReference type="PANTHER" id="PTHR45283:SF1">
    <property type="entry name" value="NAD(P)H-QUINONE OXIDOREDUCTASE SUBUNIT T, CHLOROPLASTIC"/>
    <property type="match status" value="1"/>
</dbReference>
<dbReference type="Gramene" id="Pp3c16_11130V3.2">
    <property type="protein sequence ID" value="Pp3c16_11130V3.2"/>
    <property type="gene ID" value="Pp3c16_11130"/>
</dbReference>
<proteinExistence type="predicted"/>
<feature type="domain" description="J" evidence="3">
    <location>
        <begin position="107"/>
        <end position="173"/>
    </location>
</feature>
<dbReference type="Pfam" id="PF00226">
    <property type="entry name" value="DnaJ"/>
    <property type="match status" value="1"/>
</dbReference>
<dbReference type="RefSeq" id="XP_024398015.1">
    <property type="nucleotide sequence ID" value="XM_024542247.1"/>
</dbReference>
<dbReference type="OrthoDB" id="445556at2759"/>
<evidence type="ECO:0000256" key="2">
    <source>
        <dbReference type="SAM" id="Phobius"/>
    </source>
</evidence>
<accession>A0A2K1J830</accession>
<gene>
    <name evidence="5" type="primary">LOC112293128</name>
    <name evidence="4" type="ORF">PHYPA_020792</name>
</gene>
<dbReference type="Proteomes" id="UP000006727">
    <property type="component" value="Chromosome 16"/>
</dbReference>
<keyword evidence="2" id="KW-0472">Membrane</keyword>
<dbReference type="Gramene" id="Pp3c16_11130V3.1">
    <property type="protein sequence ID" value="Pp3c16_11130V3.1"/>
    <property type="gene ID" value="Pp3c16_11130"/>
</dbReference>
<keyword evidence="2" id="KW-0812">Transmembrane</keyword>
<dbReference type="OMA" id="KRRFYDW"/>
<dbReference type="EnsemblPlants" id="Pp3c16_11130V3.3">
    <property type="protein sequence ID" value="Pp3c16_11130V3.3"/>
    <property type="gene ID" value="Pp3c16_11130"/>
</dbReference>
<reference evidence="5" key="3">
    <citation type="submission" date="2020-12" db="UniProtKB">
        <authorList>
            <consortium name="EnsemblPlants"/>
        </authorList>
    </citation>
    <scope>IDENTIFICATION</scope>
</reference>
<dbReference type="Gramene" id="Pp3c16_11130V3.3">
    <property type="protein sequence ID" value="Pp3c16_11130V3.3"/>
    <property type="gene ID" value="Pp3c16_11130"/>
</dbReference>
<dbReference type="InterPro" id="IPR044618">
    <property type="entry name" value="NdhT-like"/>
</dbReference>
<reference evidence="4 6" key="2">
    <citation type="journal article" date="2018" name="Plant J.">
        <title>The Physcomitrella patens chromosome-scale assembly reveals moss genome structure and evolution.</title>
        <authorList>
            <person name="Lang D."/>
            <person name="Ullrich K.K."/>
            <person name="Murat F."/>
            <person name="Fuchs J."/>
            <person name="Jenkins J."/>
            <person name="Haas F.B."/>
            <person name="Piednoel M."/>
            <person name="Gundlach H."/>
            <person name="Van Bel M."/>
            <person name="Meyberg R."/>
            <person name="Vives C."/>
            <person name="Morata J."/>
            <person name="Symeonidi A."/>
            <person name="Hiss M."/>
            <person name="Muchero W."/>
            <person name="Kamisugi Y."/>
            <person name="Saleh O."/>
            <person name="Blanc G."/>
            <person name="Decker E.L."/>
            <person name="van Gessel N."/>
            <person name="Grimwood J."/>
            <person name="Hayes R.D."/>
            <person name="Graham S.W."/>
            <person name="Gunter L.E."/>
            <person name="McDaniel S.F."/>
            <person name="Hoernstein S.N.W."/>
            <person name="Larsson A."/>
            <person name="Li F.W."/>
            <person name="Perroud P.F."/>
            <person name="Phillips J."/>
            <person name="Ranjan P."/>
            <person name="Rokshar D.S."/>
            <person name="Rothfels C.J."/>
            <person name="Schneider L."/>
            <person name="Shu S."/>
            <person name="Stevenson D.W."/>
            <person name="Thummler F."/>
            <person name="Tillich M."/>
            <person name="Villarreal Aguilar J.C."/>
            <person name="Widiez T."/>
            <person name="Wong G.K."/>
            <person name="Wymore A."/>
            <person name="Zhang Y."/>
            <person name="Zimmer A.D."/>
            <person name="Quatrano R.S."/>
            <person name="Mayer K.F.X."/>
            <person name="Goodstein D."/>
            <person name="Casacuberta J.M."/>
            <person name="Vandepoele K."/>
            <person name="Reski R."/>
            <person name="Cuming A.C."/>
            <person name="Tuskan G.A."/>
            <person name="Maumus F."/>
            <person name="Salse J."/>
            <person name="Schmutz J."/>
            <person name="Rensing S.A."/>
        </authorList>
    </citation>
    <scope>NUCLEOTIDE SEQUENCE [LARGE SCALE GENOMIC DNA]</scope>
    <source>
        <strain evidence="5 6">cv. Gransden 2004</strain>
    </source>
</reference>
<protein>
    <recommendedName>
        <fullName evidence="3">J domain-containing protein</fullName>
    </recommendedName>
</protein>
<keyword evidence="2" id="KW-1133">Transmembrane helix</keyword>